<dbReference type="SUPFAM" id="SSF56672">
    <property type="entry name" value="DNA/RNA polymerases"/>
    <property type="match status" value="1"/>
</dbReference>
<dbReference type="PANTHER" id="PTHR42648:SF32">
    <property type="entry name" value="RIBONUCLEASE H-LIKE DOMAIN, GAG-PRE-INTEGRASE DOMAIN PROTEIN-RELATED"/>
    <property type="match status" value="1"/>
</dbReference>
<keyword evidence="2" id="KW-0378">Hydrolase</keyword>
<dbReference type="InterPro" id="IPR039537">
    <property type="entry name" value="Retrotran_Ty1/copia-like"/>
</dbReference>
<dbReference type="PROSITE" id="PS50994">
    <property type="entry name" value="INTEGRASE"/>
    <property type="match status" value="1"/>
</dbReference>
<sequence length="1186" mass="132815">MYRSVPNQICLDRFPLSVSRSVPTVRPSYDLAKSDDEDLVNVDDDDGVDMSEDVARGHDGDGGGDDRPPTHHIPTAKAPENPIWVEEKRVEGKRAPPSRLGKSPGKVSLASFPFNLSRETSRLGLVSPATSLSGRRGFVAGDSEDEERDDKLEALVAAVNNNCSSHIVHIPSASKDDLPILLSADTPFDMSYENEIGTRSGGGVDQRLVAAVFKNIPRLHIAFLANVFANSKPTSYAQAIKDLGWVRAMEAELIALERNKTWTVTSLPTCHKPITSKWVFKTKYKPNGHVERLKARLVVRGFNQKEGLDNKHTFSPVAKLATVRVLIAIATTKQWPLHQLDINNAFLHGYIDEDIYMLPPEGYTNASPGEEFTATLVYVDDILITRIYAVEFKAFKQSLDQKFTIKDLGLAKYFLGIKLCKTDTGMYLNQRKYILDLLTDVGLTVAKPCSYPLPTQLKLDLDKGTPLSDVVKEKIESQSETTQTVSALKLPVLKTREYDLWSMRMEQYLTFIDHALWEVILNGDSVSSVASTSVKDEHLLKFHACKDAKSLWEAIKNRIRGNKDSKKMQKTILKQNYENFATSNNTSNTNETVNIAYSVSAASSKDQASTASYADDVIECKALRNQKNRNRDAPTRNAPTDTSTTNALVVQDGIGGYDWSFQAEEELTNFVLMAYTSQDNFVFKSKVSETITSVPKIETNAMKTSNDSLEKPKTVRSNAPIIKDWKSDNEDKNVFKPKEVKKIVKPSLEKIEFVNARNTTVENENKTEKPRKFSRSPGATVLTKSEQVPVNAAKKSSHRAATSISIAGYINTTASRPNVNNALPKTYFYFKAHSPELKFNLFSVSQICDKKNSDLFTDTECVVLSPDFKLLDESQVLLKVPINNNMYSFDLKNVVPVGGLTCLFAKATLDESNLWYRRLGHINFKTINKLIRENLVRGLPSKVFENDHTCVACRKGKQHKASCKTKTVSSIFKPLRLLHMELFGPVSVKSINKKTYCLVVTDDFSRFTWVFFLATKDETPEILKNFIASIENQMDHKVKTIRYDNGTEFKNRIMNELCEMKGDNNDQEKDLRDQDEALRKQFEQESERLFGQGKAANTNSTNKLNTVSSSFTTVDPGRETAQRNEFKRMFGHDKDANGNRIFTPVSVVGSSYVYLGGLIPVNAATLPNVDLPIDPLMPDLEETADL</sequence>
<dbReference type="Pfam" id="PF00665">
    <property type="entry name" value="rve"/>
    <property type="match status" value="1"/>
</dbReference>
<protein>
    <submittedName>
        <fullName evidence="5">Ribonuclease H-like domain-containing protein</fullName>
    </submittedName>
</protein>
<dbReference type="GO" id="GO:0046872">
    <property type="term" value="F:metal ion binding"/>
    <property type="evidence" value="ECO:0007669"/>
    <property type="project" value="UniProtKB-KW"/>
</dbReference>
<dbReference type="SUPFAM" id="SSF53098">
    <property type="entry name" value="Ribonuclease H-like"/>
    <property type="match status" value="1"/>
</dbReference>
<dbReference type="InterPro" id="IPR036397">
    <property type="entry name" value="RNaseH_sf"/>
</dbReference>
<evidence type="ECO:0000256" key="2">
    <source>
        <dbReference type="ARBA" id="ARBA00022801"/>
    </source>
</evidence>
<reference evidence="5" key="1">
    <citation type="journal article" date="2019" name="Sci. Rep.">
        <title>Draft genome of Tanacetum cinerariifolium, the natural source of mosquito coil.</title>
        <authorList>
            <person name="Yamashiro T."/>
            <person name="Shiraishi A."/>
            <person name="Satake H."/>
            <person name="Nakayama K."/>
        </authorList>
    </citation>
    <scope>NUCLEOTIDE SEQUENCE</scope>
</reference>
<keyword evidence="1" id="KW-0479">Metal-binding</keyword>
<dbReference type="InterPro" id="IPR013103">
    <property type="entry name" value="RVT_2"/>
</dbReference>
<feature type="region of interest" description="Disordered" evidence="3">
    <location>
        <begin position="624"/>
        <end position="644"/>
    </location>
</feature>
<evidence type="ECO:0000256" key="3">
    <source>
        <dbReference type="SAM" id="MobiDB-lite"/>
    </source>
</evidence>
<comment type="caution">
    <text evidence="5">The sequence shown here is derived from an EMBL/GenBank/DDBJ whole genome shotgun (WGS) entry which is preliminary data.</text>
</comment>
<feature type="compositionally biased region" description="Acidic residues" evidence="3">
    <location>
        <begin position="35"/>
        <end position="52"/>
    </location>
</feature>
<dbReference type="GO" id="GO:0015074">
    <property type="term" value="P:DNA integration"/>
    <property type="evidence" value="ECO:0007669"/>
    <property type="project" value="InterPro"/>
</dbReference>
<dbReference type="AlphaFoldDB" id="A0A6L2MKJ5"/>
<gene>
    <name evidence="5" type="ORF">Tci_046228</name>
</gene>
<dbReference type="InterPro" id="IPR043502">
    <property type="entry name" value="DNA/RNA_pol_sf"/>
</dbReference>
<feature type="region of interest" description="Disordered" evidence="3">
    <location>
        <begin position="22"/>
        <end position="83"/>
    </location>
</feature>
<evidence type="ECO:0000259" key="4">
    <source>
        <dbReference type="PROSITE" id="PS50994"/>
    </source>
</evidence>
<dbReference type="Pfam" id="PF07727">
    <property type="entry name" value="RVT_2"/>
    <property type="match status" value="2"/>
</dbReference>
<feature type="compositionally biased region" description="Polar residues" evidence="3">
    <location>
        <begin position="1095"/>
        <end position="1113"/>
    </location>
</feature>
<dbReference type="GO" id="GO:0003676">
    <property type="term" value="F:nucleic acid binding"/>
    <property type="evidence" value="ECO:0007669"/>
    <property type="project" value="InterPro"/>
</dbReference>
<dbReference type="EMBL" id="BKCJ010006851">
    <property type="protein sequence ID" value="GEU74250.1"/>
    <property type="molecule type" value="Genomic_DNA"/>
</dbReference>
<dbReference type="InterPro" id="IPR025724">
    <property type="entry name" value="GAG-pre-integrase_dom"/>
</dbReference>
<dbReference type="PANTHER" id="PTHR42648">
    <property type="entry name" value="TRANSPOSASE, PUTATIVE-RELATED"/>
    <property type="match status" value="1"/>
</dbReference>
<evidence type="ECO:0000313" key="5">
    <source>
        <dbReference type="EMBL" id="GEU74250.1"/>
    </source>
</evidence>
<feature type="region of interest" description="Disordered" evidence="3">
    <location>
        <begin position="761"/>
        <end position="780"/>
    </location>
</feature>
<organism evidence="5">
    <name type="scientific">Tanacetum cinerariifolium</name>
    <name type="common">Dalmatian daisy</name>
    <name type="synonym">Chrysanthemum cinerariifolium</name>
    <dbReference type="NCBI Taxonomy" id="118510"/>
    <lineage>
        <taxon>Eukaryota</taxon>
        <taxon>Viridiplantae</taxon>
        <taxon>Streptophyta</taxon>
        <taxon>Embryophyta</taxon>
        <taxon>Tracheophyta</taxon>
        <taxon>Spermatophyta</taxon>
        <taxon>Magnoliopsida</taxon>
        <taxon>eudicotyledons</taxon>
        <taxon>Gunneridae</taxon>
        <taxon>Pentapetalae</taxon>
        <taxon>asterids</taxon>
        <taxon>campanulids</taxon>
        <taxon>Asterales</taxon>
        <taxon>Asteraceae</taxon>
        <taxon>Asteroideae</taxon>
        <taxon>Anthemideae</taxon>
        <taxon>Anthemidinae</taxon>
        <taxon>Tanacetum</taxon>
    </lineage>
</organism>
<feature type="region of interest" description="Disordered" evidence="3">
    <location>
        <begin position="1088"/>
        <end position="1116"/>
    </location>
</feature>
<feature type="domain" description="Integrase catalytic" evidence="4">
    <location>
        <begin position="970"/>
        <end position="1133"/>
    </location>
</feature>
<dbReference type="Gene3D" id="3.30.420.10">
    <property type="entry name" value="Ribonuclease H-like superfamily/Ribonuclease H"/>
    <property type="match status" value="1"/>
</dbReference>
<name>A0A6L2MKJ5_TANCI</name>
<dbReference type="Pfam" id="PF13976">
    <property type="entry name" value="gag_pre-integrs"/>
    <property type="match status" value="1"/>
</dbReference>
<feature type="compositionally biased region" description="Basic and acidic residues" evidence="3">
    <location>
        <begin position="53"/>
        <end position="69"/>
    </location>
</feature>
<dbReference type="InterPro" id="IPR001584">
    <property type="entry name" value="Integrase_cat-core"/>
</dbReference>
<evidence type="ECO:0000256" key="1">
    <source>
        <dbReference type="ARBA" id="ARBA00022723"/>
    </source>
</evidence>
<accession>A0A6L2MKJ5</accession>
<dbReference type="InterPro" id="IPR012337">
    <property type="entry name" value="RNaseH-like_sf"/>
</dbReference>
<proteinExistence type="predicted"/>
<dbReference type="GO" id="GO:0016787">
    <property type="term" value="F:hydrolase activity"/>
    <property type="evidence" value="ECO:0007669"/>
    <property type="project" value="UniProtKB-KW"/>
</dbReference>